<dbReference type="InterPro" id="IPR017853">
    <property type="entry name" value="GH"/>
</dbReference>
<dbReference type="SUPFAM" id="SSF51445">
    <property type="entry name" value="(Trans)glycosidases"/>
    <property type="match status" value="1"/>
</dbReference>
<keyword evidence="3" id="KW-1185">Reference proteome</keyword>
<dbReference type="PANTHER" id="PTHR10357:SF205">
    <property type="entry name" value="O-GLYCOSYL HYDROLASE FAMILY 13"/>
    <property type="match status" value="1"/>
</dbReference>
<gene>
    <name evidence="2" type="ORF">JIN85_09070</name>
</gene>
<evidence type="ECO:0000313" key="3">
    <source>
        <dbReference type="Proteomes" id="UP000603141"/>
    </source>
</evidence>
<dbReference type="AlphaFoldDB" id="A0A934S4U4"/>
<dbReference type="EMBL" id="JAENIJ010000012">
    <property type="protein sequence ID" value="MBK1882566.1"/>
    <property type="molecule type" value="Genomic_DNA"/>
</dbReference>
<dbReference type="InterPro" id="IPR006047">
    <property type="entry name" value="GH13_cat_dom"/>
</dbReference>
<dbReference type="SMART" id="SM00642">
    <property type="entry name" value="Aamy"/>
    <property type="match status" value="1"/>
</dbReference>
<dbReference type="PANTHER" id="PTHR10357">
    <property type="entry name" value="ALPHA-AMYLASE FAMILY MEMBER"/>
    <property type="match status" value="1"/>
</dbReference>
<feature type="domain" description="Glycosyl hydrolase family 13 catalytic" evidence="1">
    <location>
        <begin position="11"/>
        <end position="426"/>
    </location>
</feature>
<dbReference type="Proteomes" id="UP000603141">
    <property type="component" value="Unassembled WGS sequence"/>
</dbReference>
<evidence type="ECO:0000259" key="1">
    <source>
        <dbReference type="SMART" id="SM00642"/>
    </source>
</evidence>
<comment type="caution">
    <text evidence="2">The sequence shown here is derived from an EMBL/GenBank/DDBJ whole genome shotgun (WGS) entry which is preliminary data.</text>
</comment>
<accession>A0A934S4U4</accession>
<dbReference type="GO" id="GO:0009313">
    <property type="term" value="P:oligosaccharide catabolic process"/>
    <property type="evidence" value="ECO:0007669"/>
    <property type="project" value="TreeGrafter"/>
</dbReference>
<name>A0A934S4U4_9BACT</name>
<dbReference type="RefSeq" id="WP_200269831.1">
    <property type="nucleotide sequence ID" value="NZ_JAENIJ010000012.1"/>
</dbReference>
<organism evidence="2 3">
    <name type="scientific">Luteolibacter pohnpeiensis</name>
    <dbReference type="NCBI Taxonomy" id="454153"/>
    <lineage>
        <taxon>Bacteria</taxon>
        <taxon>Pseudomonadati</taxon>
        <taxon>Verrucomicrobiota</taxon>
        <taxon>Verrucomicrobiia</taxon>
        <taxon>Verrucomicrobiales</taxon>
        <taxon>Verrucomicrobiaceae</taxon>
        <taxon>Luteolibacter</taxon>
    </lineage>
</organism>
<dbReference type="Pfam" id="PF00128">
    <property type="entry name" value="Alpha-amylase"/>
    <property type="match status" value="1"/>
</dbReference>
<dbReference type="Gene3D" id="3.20.20.80">
    <property type="entry name" value="Glycosidases"/>
    <property type="match status" value="2"/>
</dbReference>
<proteinExistence type="predicted"/>
<sequence length="599" mass="67810">MTGKPRPVIYQLFVRLFGNTNETRKPGGSLAENGCGRFVDINEAALTSIQSMGFTHIWLTGVLEQASGTDYPGRPPDHPDLLKGQAGSPYAVRDYFDVCPDYAVDPARRREEFQELVTRCHALGMKVILDFIPNHVARSYASDVHPERSFGEGDDRSVFFDRDNHFYYLSPDESGPPLQLPVQHSGEAHRYDLEDLHGRVTGNNIISWKPSIHDWYETVKLNYGHDFTTGRDTSHLPGPEASIDEVPKTWRTMDEILEWWQGMGVDGFRVDMAHMVPMEFWRWLVRRARGRDAAFFIMAEAYDNDPMKLTDSNVFDELLDAGFDAVYDDPAYDILEGIYDEGFWANDLDPLIFGSDRFHHALRYAENHDEVRIANPHVWGGHGMQVGKAASAILFGMGRGPVMVYNGQEIGESCGDREGFSQDPTRTSIFDYWCMREFSKWVNGGRYDGGGLSEGQKSLRNWYARLLRVIAGPSFTDGEFFGLNYYNHTNSHADRLEGESYSGHWLYAFLRHDAASGQAFLIVANLHPTLPIPDLRLIVPEDAVQILQRQSHETWAFTDRLETTEPTTAHASKAELTGQGVCLGEMAPFHAWMFEIKSA</sequence>
<reference evidence="2" key="1">
    <citation type="submission" date="2021-01" db="EMBL/GenBank/DDBJ databases">
        <title>Modified the classification status of verrucomicrobia.</title>
        <authorList>
            <person name="Feng X."/>
        </authorList>
    </citation>
    <scope>NUCLEOTIDE SEQUENCE</scope>
    <source>
        <strain evidence="2">KCTC 22041</strain>
    </source>
</reference>
<evidence type="ECO:0000313" key="2">
    <source>
        <dbReference type="EMBL" id="MBK1882566.1"/>
    </source>
</evidence>
<protein>
    <recommendedName>
        <fullName evidence="1">Glycosyl hydrolase family 13 catalytic domain-containing protein</fullName>
    </recommendedName>
</protein>
<dbReference type="GO" id="GO:0004556">
    <property type="term" value="F:alpha-amylase activity"/>
    <property type="evidence" value="ECO:0007669"/>
    <property type="project" value="TreeGrafter"/>
</dbReference>